<dbReference type="AlphaFoldDB" id="A0A0E0EF42"/>
<protein>
    <submittedName>
        <fullName evidence="2">Uncharacterized protein</fullName>
    </submittedName>
</protein>
<feature type="compositionally biased region" description="Basic and acidic residues" evidence="1">
    <location>
        <begin position="17"/>
        <end position="31"/>
    </location>
</feature>
<sequence>MAHPRVATAIQSSHPLARREKRGERERERGKPAPKSLSPPRFAPHFPRRISLAAVGAAAAPRDPGERAPFEPAAGGFAFWKLLVVNY</sequence>
<reference evidence="2" key="1">
    <citation type="submission" date="2015-04" db="UniProtKB">
        <authorList>
            <consortium name="EnsemblPlants"/>
        </authorList>
    </citation>
    <scope>IDENTIFICATION</scope>
</reference>
<accession>A0A0E0EF42</accession>
<evidence type="ECO:0000256" key="1">
    <source>
        <dbReference type="SAM" id="MobiDB-lite"/>
    </source>
</evidence>
<feature type="region of interest" description="Disordered" evidence="1">
    <location>
        <begin position="1"/>
        <end position="44"/>
    </location>
</feature>
<evidence type="ECO:0000313" key="3">
    <source>
        <dbReference type="Proteomes" id="UP000008021"/>
    </source>
</evidence>
<reference evidence="2" key="2">
    <citation type="submission" date="2018-05" db="EMBL/GenBank/DDBJ databases">
        <title>OmerRS3 (Oryza meridionalis Reference Sequence Version 3).</title>
        <authorList>
            <person name="Zhang J."/>
            <person name="Kudrna D."/>
            <person name="Lee S."/>
            <person name="Talag J."/>
            <person name="Welchert J."/>
            <person name="Wing R.A."/>
        </authorList>
    </citation>
    <scope>NUCLEOTIDE SEQUENCE [LARGE SCALE GENOMIC DNA]</scope>
    <source>
        <strain evidence="2">OR44</strain>
    </source>
</reference>
<keyword evidence="3" id="KW-1185">Reference proteome</keyword>
<organism evidence="2">
    <name type="scientific">Oryza meridionalis</name>
    <dbReference type="NCBI Taxonomy" id="40149"/>
    <lineage>
        <taxon>Eukaryota</taxon>
        <taxon>Viridiplantae</taxon>
        <taxon>Streptophyta</taxon>
        <taxon>Embryophyta</taxon>
        <taxon>Tracheophyta</taxon>
        <taxon>Spermatophyta</taxon>
        <taxon>Magnoliopsida</taxon>
        <taxon>Liliopsida</taxon>
        <taxon>Poales</taxon>
        <taxon>Poaceae</taxon>
        <taxon>BOP clade</taxon>
        <taxon>Oryzoideae</taxon>
        <taxon>Oryzeae</taxon>
        <taxon>Oryzinae</taxon>
        <taxon>Oryza</taxon>
    </lineage>
</organism>
<evidence type="ECO:0000313" key="2">
    <source>
        <dbReference type="EnsemblPlants" id="OMERI07G20350.2"/>
    </source>
</evidence>
<dbReference type="HOGENOM" id="CLU_2487220_0_0_1"/>
<dbReference type="EnsemblPlants" id="OMERI07G20350.1">
    <property type="protein sequence ID" value="OMERI07G20350.1"/>
    <property type="gene ID" value="OMERI07G20350"/>
</dbReference>
<dbReference type="EnsemblPlants" id="OMERI07G20350.2">
    <property type="protein sequence ID" value="OMERI07G20350.2"/>
    <property type="gene ID" value="OMERI07G20350"/>
</dbReference>
<dbReference type="Gramene" id="OMERI07G20350.1">
    <property type="protein sequence ID" value="OMERI07G20350.1"/>
    <property type="gene ID" value="OMERI07G20350"/>
</dbReference>
<proteinExistence type="predicted"/>
<name>A0A0E0EF42_9ORYZ</name>
<dbReference type="Gramene" id="OMERI07G20350.2">
    <property type="protein sequence ID" value="OMERI07G20350.2"/>
    <property type="gene ID" value="OMERI07G20350"/>
</dbReference>
<dbReference type="Proteomes" id="UP000008021">
    <property type="component" value="Chromosome 7"/>
</dbReference>